<proteinExistence type="inferred from homology"/>
<organism evidence="17 18">
    <name type="scientific">Delitschia confertaspora ATCC 74209</name>
    <dbReference type="NCBI Taxonomy" id="1513339"/>
    <lineage>
        <taxon>Eukaryota</taxon>
        <taxon>Fungi</taxon>
        <taxon>Dikarya</taxon>
        <taxon>Ascomycota</taxon>
        <taxon>Pezizomycotina</taxon>
        <taxon>Dothideomycetes</taxon>
        <taxon>Pleosporomycetidae</taxon>
        <taxon>Pleosporales</taxon>
        <taxon>Delitschiaceae</taxon>
        <taxon>Delitschia</taxon>
    </lineage>
</organism>
<feature type="compositionally biased region" description="Gly residues" evidence="14">
    <location>
        <begin position="290"/>
        <end position="306"/>
    </location>
</feature>
<comment type="subcellular location">
    <subcellularLocation>
        <location evidence="1">Endoplasmic reticulum membrane</location>
        <topology evidence="1">Single-pass type I membrane protein</topology>
    </subcellularLocation>
</comment>
<evidence type="ECO:0000256" key="9">
    <source>
        <dbReference type="ARBA" id="ARBA00022837"/>
    </source>
</evidence>
<name>A0A9P4JH19_9PLEO</name>
<keyword evidence="7 16" id="KW-0732">Signal</keyword>
<dbReference type="OrthoDB" id="20303at2759"/>
<dbReference type="PANTHER" id="PTHR15929">
    <property type="entry name" value="STORE-OPERATED CALCIUM ENTRY-ASSOCIATED REGULATORY FACTOR"/>
    <property type="match status" value="1"/>
</dbReference>
<evidence type="ECO:0000313" key="18">
    <source>
        <dbReference type="Proteomes" id="UP000799536"/>
    </source>
</evidence>
<feature type="compositionally biased region" description="Low complexity" evidence="14">
    <location>
        <begin position="307"/>
        <end position="329"/>
    </location>
</feature>
<evidence type="ECO:0000256" key="14">
    <source>
        <dbReference type="SAM" id="MobiDB-lite"/>
    </source>
</evidence>
<dbReference type="Proteomes" id="UP000799536">
    <property type="component" value="Unassembled WGS sequence"/>
</dbReference>
<keyword evidence="5" id="KW-0109">Calcium transport</keyword>
<evidence type="ECO:0000256" key="6">
    <source>
        <dbReference type="ARBA" id="ARBA00022692"/>
    </source>
</evidence>
<keyword evidence="10 15" id="KW-1133">Transmembrane helix</keyword>
<feature type="compositionally biased region" description="Gly residues" evidence="14">
    <location>
        <begin position="204"/>
        <end position="225"/>
    </location>
</feature>
<keyword evidence="8" id="KW-0256">Endoplasmic reticulum</keyword>
<sequence>MHYLNFLYPTLLATSAFFSTGEALRSDANKKVKLSQVQSLTLRKDKMTSHRRVSAIPQLKCISGSGCPHYQIDILRCKNSGSDYSSEDIQWTCTASLPPEFKLGATDVICEGYDSPDDPYILKGSCGVEYRLLLTEKGEEKYGRKGWWGGGDNDDAGRGGEGESLLGEKVANMIFWVIFVGVAVWIAYSALTAYLRGPTTLGTAPGGRPGWGGGGGGGGGGGWYPGGNDDDPPPPYDWRPSSNPKRTYGTTRDQSWRPGFWSGALGGAAAGYMAGNRGRSNRTDRANEGLWGGGSGGRQSGSGGGSSWFNNGEGSSRSGSSGSSSGGSSARYESTGFGSTARR</sequence>
<evidence type="ECO:0000256" key="10">
    <source>
        <dbReference type="ARBA" id="ARBA00022989"/>
    </source>
</evidence>
<evidence type="ECO:0000313" key="17">
    <source>
        <dbReference type="EMBL" id="KAF2199277.1"/>
    </source>
</evidence>
<dbReference type="GO" id="GO:0006816">
    <property type="term" value="P:calcium ion transport"/>
    <property type="evidence" value="ECO:0007669"/>
    <property type="project" value="UniProtKB-KW"/>
</dbReference>
<gene>
    <name evidence="17" type="ORF">GQ43DRAFT_399104</name>
</gene>
<comment type="caution">
    <text evidence="17">The sequence shown here is derived from an EMBL/GenBank/DDBJ whole genome shotgun (WGS) entry which is preliminary data.</text>
</comment>
<comment type="similarity">
    <text evidence="2">Belongs to the SARAF family.</text>
</comment>
<dbReference type="GO" id="GO:0005789">
    <property type="term" value="C:endoplasmic reticulum membrane"/>
    <property type="evidence" value="ECO:0007669"/>
    <property type="project" value="UniProtKB-SubCell"/>
</dbReference>
<feature type="region of interest" description="Disordered" evidence="14">
    <location>
        <begin position="202"/>
        <end position="256"/>
    </location>
</feature>
<evidence type="ECO:0000256" key="8">
    <source>
        <dbReference type="ARBA" id="ARBA00022824"/>
    </source>
</evidence>
<dbReference type="EMBL" id="ML994085">
    <property type="protein sequence ID" value="KAF2199277.1"/>
    <property type="molecule type" value="Genomic_DNA"/>
</dbReference>
<feature type="signal peptide" evidence="16">
    <location>
        <begin position="1"/>
        <end position="23"/>
    </location>
</feature>
<feature type="transmembrane region" description="Helical" evidence="15">
    <location>
        <begin position="173"/>
        <end position="195"/>
    </location>
</feature>
<keyword evidence="11" id="KW-0406">Ion transport</keyword>
<dbReference type="Pfam" id="PF06682">
    <property type="entry name" value="SARAF"/>
    <property type="match status" value="1"/>
</dbReference>
<accession>A0A9P4JH19</accession>
<keyword evidence="12 15" id="KW-0472">Membrane</keyword>
<evidence type="ECO:0000256" key="5">
    <source>
        <dbReference type="ARBA" id="ARBA00022568"/>
    </source>
</evidence>
<keyword evidence="6 15" id="KW-0812">Transmembrane</keyword>
<reference evidence="17" key="1">
    <citation type="journal article" date="2020" name="Stud. Mycol.">
        <title>101 Dothideomycetes genomes: a test case for predicting lifestyles and emergence of pathogens.</title>
        <authorList>
            <person name="Haridas S."/>
            <person name="Albert R."/>
            <person name="Binder M."/>
            <person name="Bloem J."/>
            <person name="Labutti K."/>
            <person name="Salamov A."/>
            <person name="Andreopoulos B."/>
            <person name="Baker S."/>
            <person name="Barry K."/>
            <person name="Bills G."/>
            <person name="Bluhm B."/>
            <person name="Cannon C."/>
            <person name="Castanera R."/>
            <person name="Culley D."/>
            <person name="Daum C."/>
            <person name="Ezra D."/>
            <person name="Gonzalez J."/>
            <person name="Henrissat B."/>
            <person name="Kuo A."/>
            <person name="Liang C."/>
            <person name="Lipzen A."/>
            <person name="Lutzoni F."/>
            <person name="Magnuson J."/>
            <person name="Mondo S."/>
            <person name="Nolan M."/>
            <person name="Ohm R."/>
            <person name="Pangilinan J."/>
            <person name="Park H.-J."/>
            <person name="Ramirez L."/>
            <person name="Alfaro M."/>
            <person name="Sun H."/>
            <person name="Tritt A."/>
            <person name="Yoshinaga Y."/>
            <person name="Zwiers L.-H."/>
            <person name="Turgeon B."/>
            <person name="Goodwin S."/>
            <person name="Spatafora J."/>
            <person name="Crous P."/>
            <person name="Grigoriev I."/>
        </authorList>
    </citation>
    <scope>NUCLEOTIDE SEQUENCE</scope>
    <source>
        <strain evidence="17">ATCC 74209</strain>
    </source>
</reference>
<evidence type="ECO:0000256" key="7">
    <source>
        <dbReference type="ARBA" id="ARBA00022729"/>
    </source>
</evidence>
<evidence type="ECO:0000256" key="16">
    <source>
        <dbReference type="SAM" id="SignalP"/>
    </source>
</evidence>
<dbReference type="PANTHER" id="PTHR15929:SF0">
    <property type="entry name" value="STORE-OPERATED CALCIUM ENTRY-ASSOCIATED REGULATORY FACTOR"/>
    <property type="match status" value="1"/>
</dbReference>
<evidence type="ECO:0000256" key="3">
    <source>
        <dbReference type="ARBA" id="ARBA00016584"/>
    </source>
</evidence>
<dbReference type="GO" id="GO:2001256">
    <property type="term" value="P:regulation of store-operated calcium entry"/>
    <property type="evidence" value="ECO:0007669"/>
    <property type="project" value="InterPro"/>
</dbReference>
<keyword evidence="9" id="KW-0106">Calcium</keyword>
<dbReference type="AlphaFoldDB" id="A0A9P4JH19"/>
<keyword evidence="18" id="KW-1185">Reference proteome</keyword>
<evidence type="ECO:0000256" key="4">
    <source>
        <dbReference type="ARBA" id="ARBA00022448"/>
    </source>
</evidence>
<dbReference type="InterPro" id="IPR009567">
    <property type="entry name" value="SARAF"/>
</dbReference>
<protein>
    <recommendedName>
        <fullName evidence="3">Store-operated calcium entry-associated regulatory factor</fullName>
    </recommendedName>
    <alternativeName>
        <fullName evidence="13">Transmembrane protein 66</fullName>
    </alternativeName>
</protein>
<evidence type="ECO:0000256" key="12">
    <source>
        <dbReference type="ARBA" id="ARBA00023136"/>
    </source>
</evidence>
<feature type="region of interest" description="Disordered" evidence="14">
    <location>
        <begin position="275"/>
        <end position="343"/>
    </location>
</feature>
<evidence type="ECO:0000256" key="2">
    <source>
        <dbReference type="ARBA" id="ARBA00006833"/>
    </source>
</evidence>
<keyword evidence="4" id="KW-0813">Transport</keyword>
<evidence type="ECO:0000256" key="11">
    <source>
        <dbReference type="ARBA" id="ARBA00023065"/>
    </source>
</evidence>
<feature type="chain" id="PRO_5040490278" description="Store-operated calcium entry-associated regulatory factor" evidence="16">
    <location>
        <begin position="24"/>
        <end position="343"/>
    </location>
</feature>
<evidence type="ECO:0000256" key="1">
    <source>
        <dbReference type="ARBA" id="ARBA00004115"/>
    </source>
</evidence>
<evidence type="ECO:0000256" key="15">
    <source>
        <dbReference type="SAM" id="Phobius"/>
    </source>
</evidence>
<evidence type="ECO:0000256" key="13">
    <source>
        <dbReference type="ARBA" id="ARBA00031116"/>
    </source>
</evidence>